<dbReference type="EMBL" id="CU179680">
    <property type="protein sequence ID" value="CAL59125.1"/>
    <property type="molecule type" value="Genomic_DNA"/>
</dbReference>
<keyword evidence="2" id="KW-1185">Reference proteome</keyword>
<dbReference type="AlphaFoldDB" id="A5IYL6"/>
<evidence type="ECO:0000313" key="2">
    <source>
        <dbReference type="Proteomes" id="UP000007065"/>
    </source>
</evidence>
<protein>
    <submittedName>
        <fullName evidence="1">Uncharacterized protein</fullName>
    </submittedName>
</protein>
<dbReference type="RefSeq" id="WP_011949597.1">
    <property type="nucleotide sequence ID" value="NC_009497.1"/>
</dbReference>
<reference evidence="2" key="1">
    <citation type="journal article" date="2007" name="PLoS Genet.">
        <title>Being pathogenic, plastic, and sexual while living with a nearly minimal bacterial genome.</title>
        <authorList>
            <person name="Sirand-Pugnet P."/>
            <person name="Lartigue C."/>
            <person name="Marenda M."/>
            <person name="Jacob D."/>
            <person name="Barre A."/>
            <person name="Barbe V."/>
            <person name="Schenowitz C."/>
            <person name="Mangenot S."/>
            <person name="Couloux A."/>
            <person name="Segurens B."/>
            <person name="de Daruvar A."/>
            <person name="Blanchard A."/>
            <person name="Citti C."/>
        </authorList>
    </citation>
    <scope>NUCLEOTIDE SEQUENCE [LARGE SCALE GENOMIC DNA]</scope>
    <source>
        <strain evidence="2">PG2</strain>
    </source>
</reference>
<dbReference type="KEGG" id="maa:MAG4270"/>
<dbReference type="Proteomes" id="UP000007065">
    <property type="component" value="Chromosome"/>
</dbReference>
<gene>
    <name evidence="1" type="ordered locus">MAG4270</name>
</gene>
<dbReference type="GeneID" id="93358171"/>
<accession>A5IYL6</accession>
<sequence length="407" mass="47854">MQFSKSIRKYRLNFATKSLNNKKSNSAKAKGYIDLYIDTFDEIMYLAYWKINFDYLIIDQYTTRSWFECQNSNFKLRSSLFNELNISQHPRLSRSSNLLYELNPQEIEITNSWFNSKTYKSTLKNIISIIKGNNAGGSFSSPKAAEIICTNLNNDNEVYKENLIMFLDNIDFKNSFITDVNESNIENYDSALAHEPININDLIGLIKTNPKYKPYEMLLDLTSNLEKEASIRKEDFKTQKEFINQLIKETSTTGRAMLLANQDITRKRASASRMDINVFEEDYYTYENAHIYDVKAIKNRLSELISKNYQKHKTSARQIINSNECQSVLSLVNDENNLINLPKQVHDWFDDNRFTYDQNGILVLLDNTLKVDEYNEFKKCTKIPYIFLNNRRKEFINLRNIFRKNDV</sequence>
<organism evidence="1 2">
    <name type="scientific">Mycoplasmopsis agalactiae (strain NCTC 10123 / CIP 59.7 / PG2)</name>
    <name type="common">Mycoplasma agalactiae</name>
    <dbReference type="NCBI Taxonomy" id="347257"/>
    <lineage>
        <taxon>Bacteria</taxon>
        <taxon>Bacillati</taxon>
        <taxon>Mycoplasmatota</taxon>
        <taxon>Mycoplasmoidales</taxon>
        <taxon>Metamycoplasmataceae</taxon>
        <taxon>Mycoplasmopsis</taxon>
    </lineage>
</organism>
<dbReference type="NCBIfam" id="NF045952">
    <property type="entry name" value="MAG4270_fam"/>
    <property type="match status" value="1"/>
</dbReference>
<dbReference type="HOGENOM" id="CLU_675820_0_0_14"/>
<evidence type="ECO:0000313" key="1">
    <source>
        <dbReference type="EMBL" id="CAL59125.1"/>
    </source>
</evidence>
<proteinExistence type="predicted"/>
<name>A5IYL6_MYCAP</name>